<dbReference type="InterPro" id="IPR036291">
    <property type="entry name" value="NAD(P)-bd_dom_sf"/>
</dbReference>
<accession>A0A433X8K8</accession>
<comment type="caution">
    <text evidence="3">The sequence shown here is derived from an EMBL/GenBank/DDBJ whole genome shotgun (WGS) entry which is preliminary data.</text>
</comment>
<gene>
    <name evidence="3" type="ORF">EMQ25_13675</name>
</gene>
<evidence type="ECO:0000256" key="1">
    <source>
        <dbReference type="ARBA" id="ARBA00023027"/>
    </source>
</evidence>
<feature type="domain" description="NAD-dependent epimerase/dehydratase" evidence="2">
    <location>
        <begin position="97"/>
        <end position="212"/>
    </location>
</feature>
<dbReference type="Pfam" id="PF01370">
    <property type="entry name" value="Epimerase"/>
    <property type="match status" value="1"/>
</dbReference>
<dbReference type="RefSeq" id="WP_127189134.1">
    <property type="nucleotide sequence ID" value="NZ_RZNJ01000004.1"/>
</dbReference>
<keyword evidence="4" id="KW-1185">Reference proteome</keyword>
<dbReference type="Proteomes" id="UP000281547">
    <property type="component" value="Unassembled WGS sequence"/>
</dbReference>
<keyword evidence="1" id="KW-0520">NAD</keyword>
<dbReference type="SUPFAM" id="SSF51735">
    <property type="entry name" value="NAD(P)-binding Rossmann-fold domains"/>
    <property type="match status" value="1"/>
</dbReference>
<dbReference type="EMBL" id="RZNJ01000004">
    <property type="protein sequence ID" value="RUT30437.1"/>
    <property type="molecule type" value="Genomic_DNA"/>
</dbReference>
<dbReference type="Gene3D" id="3.40.50.720">
    <property type="entry name" value="NAD(P)-binding Rossmann-like Domain"/>
    <property type="match status" value="1"/>
</dbReference>
<reference evidence="3 4" key="1">
    <citation type="journal article" date="2016" name="Int. J. Syst. Evol. Microbiol.">
        <title>Arsenicitalea aurantiaca gen. nov., sp. nov., a new member of the family Hyphomicrobiaceae, isolated from high-arsenic sediment.</title>
        <authorList>
            <person name="Mu Y."/>
            <person name="Zhou L."/>
            <person name="Zeng X.C."/>
            <person name="Liu L."/>
            <person name="Pan Y."/>
            <person name="Chen X."/>
            <person name="Wang J."/>
            <person name="Li S."/>
            <person name="Li W.J."/>
            <person name="Wang Y."/>
        </authorList>
    </citation>
    <scope>NUCLEOTIDE SEQUENCE [LARGE SCALE GENOMIC DNA]</scope>
    <source>
        <strain evidence="3 4">42-50</strain>
    </source>
</reference>
<dbReference type="AlphaFoldDB" id="A0A433X8K8"/>
<protein>
    <submittedName>
        <fullName evidence="3">NAD-dependent epimerase/dehydratase family protein</fullName>
    </submittedName>
</protein>
<evidence type="ECO:0000313" key="4">
    <source>
        <dbReference type="Proteomes" id="UP000281547"/>
    </source>
</evidence>
<organism evidence="3 4">
    <name type="scientific">Arsenicitalea aurantiaca</name>
    <dbReference type="NCBI Taxonomy" id="1783274"/>
    <lineage>
        <taxon>Bacteria</taxon>
        <taxon>Pseudomonadati</taxon>
        <taxon>Pseudomonadota</taxon>
        <taxon>Alphaproteobacteria</taxon>
        <taxon>Hyphomicrobiales</taxon>
        <taxon>Devosiaceae</taxon>
        <taxon>Arsenicitalea</taxon>
    </lineage>
</organism>
<dbReference type="OrthoDB" id="9808276at2"/>
<evidence type="ECO:0000259" key="2">
    <source>
        <dbReference type="Pfam" id="PF01370"/>
    </source>
</evidence>
<name>A0A433X8K8_9HYPH</name>
<sequence length="296" mass="31581">MRFFFFGLGYSALATARAILETLDGGAALAGTTRRPAKRDALDPNAISAHLFTGDAPGETLRPDLVRATHVVISTPPGETGDPVLAHHRADLDAATGLEWICYYSTVGVYGDFAGSWIDETAKTKPVNLRSAQRVEAEEAWAAYAAERGVPLLVLRLAGIYGPGRSSFDKLRAGTARRIVKPDQVFNRIHVEDIGRVTALAAAARLGGIFNLADTEPAPPQDVIAHAAGLIGMDPPPEIPFEEAEMTPMARSFYSDNKRVSAKAITQILGIELLHPTYREGLAAILAAEARGQTGA</sequence>
<evidence type="ECO:0000313" key="3">
    <source>
        <dbReference type="EMBL" id="RUT30437.1"/>
    </source>
</evidence>
<dbReference type="InterPro" id="IPR001509">
    <property type="entry name" value="Epimerase_deHydtase"/>
</dbReference>
<proteinExistence type="predicted"/>
<dbReference type="PANTHER" id="PTHR43574">
    <property type="entry name" value="EPIMERASE-RELATED"/>
    <property type="match status" value="1"/>
</dbReference>